<comment type="caution">
    <text evidence="1">The sequence shown here is derived from an EMBL/GenBank/DDBJ whole genome shotgun (WGS) entry which is preliminary data.</text>
</comment>
<protein>
    <submittedName>
        <fullName evidence="1">Uncharacterized protein</fullName>
    </submittedName>
</protein>
<organism evidence="1 2">
    <name type="scientific">Anaplasma phagocytophilum str. ApWI1</name>
    <dbReference type="NCBI Taxonomy" id="1359155"/>
    <lineage>
        <taxon>Bacteria</taxon>
        <taxon>Pseudomonadati</taxon>
        <taxon>Pseudomonadota</taxon>
        <taxon>Alphaproteobacteria</taxon>
        <taxon>Rickettsiales</taxon>
        <taxon>Anaplasmataceae</taxon>
        <taxon>Anaplasma</taxon>
        <taxon>phagocytophilum group</taxon>
    </lineage>
</organism>
<gene>
    <name evidence="1" type="ORF">APHWI1_0310</name>
</gene>
<dbReference type="PATRIC" id="fig|1359155.3.peg.312"/>
<evidence type="ECO:0000313" key="2">
    <source>
        <dbReference type="Proteomes" id="UP000033622"/>
    </source>
</evidence>
<reference evidence="1 2" key="1">
    <citation type="submission" date="2015-01" db="EMBL/GenBank/DDBJ databases">
        <title>Genome Sequencing of Rickettsiales.</title>
        <authorList>
            <person name="Daugherty S.C."/>
            <person name="Su Q."/>
            <person name="Abolude K."/>
            <person name="Beier-Sexton M."/>
            <person name="Carlyon J.A."/>
            <person name="Carter R."/>
            <person name="Day N.P."/>
            <person name="Dumler S.J."/>
            <person name="Dyachenko V."/>
            <person name="Godinez A."/>
            <person name="Kurtti T.J."/>
            <person name="Lichay M."/>
            <person name="Mullins K.E."/>
            <person name="Ott S."/>
            <person name="Pappas-Brown V."/>
            <person name="Paris D.H."/>
            <person name="Patel P."/>
            <person name="Richards A.L."/>
            <person name="Sadzewicz L."/>
            <person name="Sears K."/>
            <person name="Seidman D."/>
            <person name="Sengamalay N."/>
            <person name="Stenos J."/>
            <person name="Tallon L.J."/>
            <person name="Vincent G."/>
            <person name="Fraser C.M."/>
            <person name="Munderloh U."/>
            <person name="Dunning-Hotopp J.C."/>
        </authorList>
    </citation>
    <scope>NUCLEOTIDE SEQUENCE [LARGE SCALE GENOMIC DNA]</scope>
    <source>
        <strain evidence="1 2">ApWI1</strain>
    </source>
</reference>
<name>A0A0F3PW22_ANAPH</name>
<proteinExistence type="predicted"/>
<sequence length="84" mass="9510">MYAHPKFLNKFRRVLRNIRRSVVDLIYIIPDAELSPSTMQHIQPSCFAALPSFKPFQPSCFAALPSFKPYHTSHPPIAPGTASR</sequence>
<dbReference type="Proteomes" id="UP000033622">
    <property type="component" value="Unassembled WGS sequence"/>
</dbReference>
<dbReference type="AlphaFoldDB" id="A0A0F3PW22"/>
<dbReference type="EMBL" id="LAOF01000001">
    <property type="protein sequence ID" value="KJV84550.1"/>
    <property type="molecule type" value="Genomic_DNA"/>
</dbReference>
<evidence type="ECO:0000313" key="1">
    <source>
        <dbReference type="EMBL" id="KJV84550.1"/>
    </source>
</evidence>
<accession>A0A0F3PW22</accession>